<dbReference type="Gene3D" id="2.30.30.790">
    <property type="match status" value="1"/>
</dbReference>
<comment type="similarity">
    <text evidence="1">Belongs to the bacterial ribosomal protein bL19 family.</text>
</comment>
<dbReference type="Pfam" id="PF01245">
    <property type="entry name" value="Ribosomal_L19"/>
    <property type="match status" value="1"/>
</dbReference>
<protein>
    <submittedName>
        <fullName evidence="4">LSU ribosomal protein L19p</fullName>
    </submittedName>
</protein>
<dbReference type="SUPFAM" id="SSF50104">
    <property type="entry name" value="Translation proteins SH3-like domain"/>
    <property type="match status" value="1"/>
</dbReference>
<dbReference type="PANTHER" id="PTHR15680:SF9">
    <property type="entry name" value="LARGE RIBOSOMAL SUBUNIT PROTEIN BL19M"/>
    <property type="match status" value="1"/>
</dbReference>
<dbReference type="AlphaFoldDB" id="A0A3B1DCX0"/>
<dbReference type="InterPro" id="IPR038657">
    <property type="entry name" value="Ribosomal_bL19_sf"/>
</dbReference>
<accession>A0A3B1DCX0</accession>
<keyword evidence="3" id="KW-0687">Ribonucleoprotein</keyword>
<keyword evidence="2 4" id="KW-0689">Ribosomal protein</keyword>
<dbReference type="GO" id="GO:0006412">
    <property type="term" value="P:translation"/>
    <property type="evidence" value="ECO:0007669"/>
    <property type="project" value="InterPro"/>
</dbReference>
<dbReference type="InterPro" id="IPR018257">
    <property type="entry name" value="Ribosomal_bL19_CS"/>
</dbReference>
<dbReference type="InterPro" id="IPR008991">
    <property type="entry name" value="Translation_prot_SH3-like_sf"/>
</dbReference>
<dbReference type="GO" id="GO:0022625">
    <property type="term" value="C:cytosolic large ribosomal subunit"/>
    <property type="evidence" value="ECO:0007669"/>
    <property type="project" value="TreeGrafter"/>
</dbReference>
<dbReference type="PIRSF" id="PIRSF002191">
    <property type="entry name" value="Ribosomal_L19"/>
    <property type="match status" value="1"/>
</dbReference>
<dbReference type="EMBL" id="UOGL01000407">
    <property type="protein sequence ID" value="VAX40169.1"/>
    <property type="molecule type" value="Genomic_DNA"/>
</dbReference>
<dbReference type="PROSITE" id="PS01015">
    <property type="entry name" value="RIBOSOMAL_L19"/>
    <property type="match status" value="1"/>
</dbReference>
<proteinExistence type="inferred from homology"/>
<evidence type="ECO:0000256" key="1">
    <source>
        <dbReference type="ARBA" id="ARBA00005781"/>
    </source>
</evidence>
<dbReference type="HAMAP" id="MF_00402">
    <property type="entry name" value="Ribosomal_bL19"/>
    <property type="match status" value="1"/>
</dbReference>
<dbReference type="PANTHER" id="PTHR15680">
    <property type="entry name" value="RIBOSOMAL PROTEIN L19"/>
    <property type="match status" value="1"/>
</dbReference>
<reference evidence="4" key="1">
    <citation type="submission" date="2018-06" db="EMBL/GenBank/DDBJ databases">
        <authorList>
            <person name="Zhirakovskaya E."/>
        </authorList>
    </citation>
    <scope>NUCLEOTIDE SEQUENCE</scope>
</reference>
<evidence type="ECO:0000256" key="3">
    <source>
        <dbReference type="ARBA" id="ARBA00023274"/>
    </source>
</evidence>
<gene>
    <name evidence="4" type="ORF">MNBD_PLANCTO02-733</name>
</gene>
<evidence type="ECO:0000313" key="4">
    <source>
        <dbReference type="EMBL" id="VAX40169.1"/>
    </source>
</evidence>
<dbReference type="PRINTS" id="PR00061">
    <property type="entry name" value="RIBOSOMALL19"/>
</dbReference>
<dbReference type="NCBIfam" id="TIGR01024">
    <property type="entry name" value="rplS_bact"/>
    <property type="match status" value="1"/>
</dbReference>
<name>A0A3B1DCX0_9ZZZZ</name>
<evidence type="ECO:0000256" key="2">
    <source>
        <dbReference type="ARBA" id="ARBA00022980"/>
    </source>
</evidence>
<dbReference type="InterPro" id="IPR001857">
    <property type="entry name" value="Ribosomal_bL19"/>
</dbReference>
<sequence length="120" mass="13778">MNDIMKLVEESSLRKEPLEFEIGDTVNVHTRILEGNKERIQVFTGVVIARRGSGTGESFIVRRIVAGEGVERTFPVNTPKIAKIEVIRRSVVRRAKLFYLRDRVGKATRLKERIEKKTDK</sequence>
<organism evidence="4">
    <name type="scientific">hydrothermal vent metagenome</name>
    <dbReference type="NCBI Taxonomy" id="652676"/>
    <lineage>
        <taxon>unclassified sequences</taxon>
        <taxon>metagenomes</taxon>
        <taxon>ecological metagenomes</taxon>
    </lineage>
</organism>
<dbReference type="GO" id="GO:0003735">
    <property type="term" value="F:structural constituent of ribosome"/>
    <property type="evidence" value="ECO:0007669"/>
    <property type="project" value="InterPro"/>
</dbReference>